<dbReference type="GO" id="GO:0016787">
    <property type="term" value="F:hydrolase activity"/>
    <property type="evidence" value="ECO:0007669"/>
    <property type="project" value="UniProtKB-KW"/>
</dbReference>
<accession>A0ABT6MDK0</accession>
<dbReference type="EMBL" id="JARXVC010000009">
    <property type="protein sequence ID" value="MDH6282392.1"/>
    <property type="molecule type" value="Genomic_DNA"/>
</dbReference>
<reference evidence="1 2" key="1">
    <citation type="submission" date="2023-04" db="EMBL/GenBank/DDBJ databases">
        <title>Forest soil microbial communities from Buena Vista Peninsula, Colon Province, Panama.</title>
        <authorList>
            <person name="Bouskill N."/>
        </authorList>
    </citation>
    <scope>NUCLEOTIDE SEQUENCE [LARGE SCALE GENOMIC DNA]</scope>
    <source>
        <strain evidence="1 2">CFH S0262</strain>
    </source>
</reference>
<protein>
    <submittedName>
        <fullName evidence="1">Triacylglycerol esterase/lipase EstA (Alpha/beta hydrolase family)</fullName>
    </submittedName>
</protein>
<keyword evidence="2" id="KW-1185">Reference proteome</keyword>
<organism evidence="1 2">
    <name type="scientific">Prescottella agglutinans</name>
    <dbReference type="NCBI Taxonomy" id="1644129"/>
    <lineage>
        <taxon>Bacteria</taxon>
        <taxon>Bacillati</taxon>
        <taxon>Actinomycetota</taxon>
        <taxon>Actinomycetes</taxon>
        <taxon>Mycobacteriales</taxon>
        <taxon>Nocardiaceae</taxon>
        <taxon>Prescottella</taxon>
    </lineage>
</organism>
<gene>
    <name evidence="1" type="ORF">M2280_003620</name>
</gene>
<name>A0ABT6MDK0_9NOCA</name>
<sequence length="148" mass="15516">MLSPAAQPSYPVPDSLLVDDEFTDPVGSATGSNDWSCGPPVEHPNPVVLVSGTGANRIDMWTTFVPLLADEGYCVYAPTYGNYAEAVSHQREREDGSRGGSTAKVGDVVDAVLAATGAARVDILSASQGSLSPDCFVRYLGQAPKVDR</sequence>
<keyword evidence="1" id="KW-0378">Hydrolase</keyword>
<dbReference type="Gene3D" id="3.40.50.1820">
    <property type="entry name" value="alpha/beta hydrolase"/>
    <property type="match status" value="1"/>
</dbReference>
<comment type="caution">
    <text evidence="1">The sequence shown here is derived from an EMBL/GenBank/DDBJ whole genome shotgun (WGS) entry which is preliminary data.</text>
</comment>
<dbReference type="Pfam" id="PF01674">
    <property type="entry name" value="Lipase_2"/>
    <property type="match status" value="1"/>
</dbReference>
<proteinExistence type="predicted"/>
<dbReference type="InterPro" id="IPR002918">
    <property type="entry name" value="Lipase_EstA/Esterase_EstB"/>
</dbReference>
<dbReference type="InterPro" id="IPR029058">
    <property type="entry name" value="AB_hydrolase_fold"/>
</dbReference>
<dbReference type="SUPFAM" id="SSF53474">
    <property type="entry name" value="alpha/beta-Hydrolases"/>
    <property type="match status" value="1"/>
</dbReference>
<evidence type="ECO:0000313" key="1">
    <source>
        <dbReference type="EMBL" id="MDH6282392.1"/>
    </source>
</evidence>
<dbReference type="Proteomes" id="UP001160334">
    <property type="component" value="Unassembled WGS sequence"/>
</dbReference>
<evidence type="ECO:0000313" key="2">
    <source>
        <dbReference type="Proteomes" id="UP001160334"/>
    </source>
</evidence>